<keyword evidence="1" id="KW-0808">Transferase</keyword>
<dbReference type="AlphaFoldDB" id="A0A1N6ECZ0"/>
<evidence type="ECO:0000313" key="2">
    <source>
        <dbReference type="Proteomes" id="UP000185221"/>
    </source>
</evidence>
<organism evidence="1 2">
    <name type="scientific">Algoriphagus halophilus</name>
    <dbReference type="NCBI Taxonomy" id="226505"/>
    <lineage>
        <taxon>Bacteria</taxon>
        <taxon>Pseudomonadati</taxon>
        <taxon>Bacteroidota</taxon>
        <taxon>Cytophagia</taxon>
        <taxon>Cytophagales</taxon>
        <taxon>Cyclobacteriaceae</taxon>
        <taxon>Algoriphagus</taxon>
    </lineage>
</organism>
<dbReference type="RefSeq" id="WP_074224663.1">
    <property type="nucleotide sequence ID" value="NZ_FSRC01000001.1"/>
</dbReference>
<evidence type="ECO:0000313" key="1">
    <source>
        <dbReference type="EMBL" id="SIN80894.1"/>
    </source>
</evidence>
<dbReference type="Proteomes" id="UP000185221">
    <property type="component" value="Unassembled WGS sequence"/>
</dbReference>
<keyword evidence="2" id="KW-1185">Reference proteome</keyword>
<dbReference type="CDD" id="cd11579">
    <property type="entry name" value="Glyco_tran_WbsX"/>
    <property type="match status" value="1"/>
</dbReference>
<accession>A0A1N6ECZ0</accession>
<dbReference type="EMBL" id="FSRC01000001">
    <property type="protein sequence ID" value="SIN80894.1"/>
    <property type="molecule type" value="Genomic_DNA"/>
</dbReference>
<protein>
    <submittedName>
        <fullName evidence="1">Glycosyltransferase WbsX</fullName>
    </submittedName>
</protein>
<dbReference type="PANTHER" id="PTHR41244">
    <property type="entry name" value="RHAMNAN SYNTHESIS F"/>
    <property type="match status" value="1"/>
</dbReference>
<proteinExistence type="predicted"/>
<dbReference type="GO" id="GO:0016740">
    <property type="term" value="F:transferase activity"/>
    <property type="evidence" value="ECO:0007669"/>
    <property type="project" value="UniProtKB-KW"/>
</dbReference>
<dbReference type="STRING" id="226505.SAMN05444394_1993"/>
<dbReference type="PANTHER" id="PTHR41244:SF1">
    <property type="entry name" value="GLYCOSYLTRANSFERASE"/>
    <property type="match status" value="1"/>
</dbReference>
<dbReference type="InterPro" id="IPR032719">
    <property type="entry name" value="WbsX"/>
</dbReference>
<sequence>MKFFAYYLPQFHTIPENDGWWGKGFTEWTNVKKATPLFPGHKQPLFPGELGYYSLEDPDTLKLQASLAKSYGVDGFVFYHYWFGNGKTLLERPLQDFLKNTNVDIQFAMCWANESWKGTWHGAGNRMLQEQLYPGKEDYIAHFEYLLPFFKDPRCLKIDGKSVFQVYVPESIPDLEVFVKTFDDQAKLAGLSGIYWIAVKTRANWSGLNSNFNGYVNSNLSNINQYHRKSGSGIFLRYFFNNPIVRNVLKWPKTIYYHTVRACLEDFKDQYLIDFFPLAIPNWDNTPRTKKNGTVYLNATPEAFEKHLKTCVIQASKLSSDRQIVFVKSWNEWAEGNVLEPTKKHGRDYLEVIKKIKNE</sequence>
<name>A0A1N6ECZ0_9BACT</name>
<dbReference type="Pfam" id="PF14307">
    <property type="entry name" value="Glyco_tran_WbsX"/>
    <property type="match status" value="1"/>
</dbReference>
<dbReference type="Gene3D" id="3.20.20.80">
    <property type="entry name" value="Glycosidases"/>
    <property type="match status" value="1"/>
</dbReference>
<reference evidence="2" key="1">
    <citation type="submission" date="2016-11" db="EMBL/GenBank/DDBJ databases">
        <authorList>
            <person name="Varghese N."/>
            <person name="Submissions S."/>
        </authorList>
    </citation>
    <scope>NUCLEOTIDE SEQUENCE [LARGE SCALE GENOMIC DNA]</scope>
    <source>
        <strain evidence="2">DSM 15292</strain>
    </source>
</reference>
<gene>
    <name evidence="1" type="ORF">SAMN05444394_1993</name>
</gene>
<dbReference type="OrthoDB" id="9816424at2"/>